<dbReference type="PANTHER" id="PTHR21485">
    <property type="entry name" value="HAD SUPERFAMILY MEMBERS CMAS AND KDSC"/>
    <property type="match status" value="1"/>
</dbReference>
<dbReference type="CDD" id="cd02513">
    <property type="entry name" value="CMP-NeuAc_Synthase"/>
    <property type="match status" value="1"/>
</dbReference>
<dbReference type="AlphaFoldDB" id="A0A1G5S4V9"/>
<reference evidence="1 2" key="1">
    <citation type="submission" date="2016-10" db="EMBL/GenBank/DDBJ databases">
        <authorList>
            <person name="de Groot N.N."/>
        </authorList>
    </citation>
    <scope>NUCLEOTIDE SEQUENCE [LARGE SCALE GENOMIC DNA]</scope>
    <source>
        <strain evidence="1 2">DSM 10317</strain>
    </source>
</reference>
<dbReference type="Pfam" id="PF02348">
    <property type="entry name" value="CTP_transf_3"/>
    <property type="match status" value="1"/>
</dbReference>
<dbReference type="Proteomes" id="UP000199428">
    <property type="component" value="Unassembled WGS sequence"/>
</dbReference>
<dbReference type="SUPFAM" id="SSF53448">
    <property type="entry name" value="Nucleotide-diphospho-sugar transferases"/>
    <property type="match status" value="1"/>
</dbReference>
<keyword evidence="1" id="KW-0808">Transferase</keyword>
<sequence>MQKLIVIPARGGSKGIPGKNIYPVNGKPLLEYTLNVIGKANLSDTDVVVSTDSEDIMNVARNYSYVKIVARPDEISGDLAKTEDALLHALHFMEKTNEKKYDAVLTLQATSPLRKAETLQKFIQTFEEQYPLYDAMLSLNEDRADFWIIKEDGSFERRDKNAPRRRQDRVPLYVENSAYYITETQALKETKSVLGRKCNGFLISAEEAVDINEQIDIFVAEAMIKQREKECDKHRKC</sequence>
<dbReference type="InterPro" id="IPR050793">
    <property type="entry name" value="CMP-NeuNAc_synthase"/>
</dbReference>
<gene>
    <name evidence="1" type="ORF">SAMN02910350_02691</name>
</gene>
<dbReference type="PANTHER" id="PTHR21485:SF6">
    <property type="entry name" value="N-ACYLNEURAMINATE CYTIDYLYLTRANSFERASE-RELATED"/>
    <property type="match status" value="1"/>
</dbReference>
<dbReference type="Gene3D" id="3.90.550.10">
    <property type="entry name" value="Spore Coat Polysaccharide Biosynthesis Protein SpsA, Chain A"/>
    <property type="match status" value="1"/>
</dbReference>
<dbReference type="EMBL" id="FMWK01000019">
    <property type="protein sequence ID" value="SCZ81208.1"/>
    <property type="molecule type" value="Genomic_DNA"/>
</dbReference>
<dbReference type="InterPro" id="IPR029044">
    <property type="entry name" value="Nucleotide-diphossugar_trans"/>
</dbReference>
<dbReference type="InterPro" id="IPR003329">
    <property type="entry name" value="Cytidylyl_trans"/>
</dbReference>
<keyword evidence="1" id="KW-0548">Nucleotidyltransferase</keyword>
<organism evidence="1 2">
    <name type="scientific">Pseudobutyrivibrio xylanivorans</name>
    <dbReference type="NCBI Taxonomy" id="185007"/>
    <lineage>
        <taxon>Bacteria</taxon>
        <taxon>Bacillati</taxon>
        <taxon>Bacillota</taxon>
        <taxon>Clostridia</taxon>
        <taxon>Lachnospirales</taxon>
        <taxon>Lachnospiraceae</taxon>
        <taxon>Pseudobutyrivibrio</taxon>
    </lineage>
</organism>
<protein>
    <submittedName>
        <fullName evidence="1">N-acylneuraminate cytidylyltransferase</fullName>
    </submittedName>
</protein>
<evidence type="ECO:0000313" key="1">
    <source>
        <dbReference type="EMBL" id="SCZ81208.1"/>
    </source>
</evidence>
<accession>A0A1G5S4V9</accession>
<evidence type="ECO:0000313" key="2">
    <source>
        <dbReference type="Proteomes" id="UP000199428"/>
    </source>
</evidence>
<proteinExistence type="predicted"/>
<dbReference type="RefSeq" id="WP_090164065.1">
    <property type="nucleotide sequence ID" value="NZ_FMWK01000019.1"/>
</dbReference>
<dbReference type="GO" id="GO:0008781">
    <property type="term" value="F:N-acylneuraminate cytidylyltransferase activity"/>
    <property type="evidence" value="ECO:0007669"/>
    <property type="project" value="TreeGrafter"/>
</dbReference>
<name>A0A1G5S4V9_PSEXY</name>